<feature type="compositionally biased region" description="Polar residues" evidence="2">
    <location>
        <begin position="61"/>
        <end position="76"/>
    </location>
</feature>
<name>A0A5N6NJB2_9ASTR</name>
<proteinExistence type="predicted"/>
<evidence type="ECO:0000256" key="2">
    <source>
        <dbReference type="SAM" id="MobiDB-lite"/>
    </source>
</evidence>
<organism evidence="3 4">
    <name type="scientific">Mikania micrantha</name>
    <name type="common">bitter vine</name>
    <dbReference type="NCBI Taxonomy" id="192012"/>
    <lineage>
        <taxon>Eukaryota</taxon>
        <taxon>Viridiplantae</taxon>
        <taxon>Streptophyta</taxon>
        <taxon>Embryophyta</taxon>
        <taxon>Tracheophyta</taxon>
        <taxon>Spermatophyta</taxon>
        <taxon>Magnoliopsida</taxon>
        <taxon>eudicotyledons</taxon>
        <taxon>Gunneridae</taxon>
        <taxon>Pentapetalae</taxon>
        <taxon>asterids</taxon>
        <taxon>campanulids</taxon>
        <taxon>Asterales</taxon>
        <taxon>Asteraceae</taxon>
        <taxon>Asteroideae</taxon>
        <taxon>Heliantheae alliance</taxon>
        <taxon>Eupatorieae</taxon>
        <taxon>Mikania</taxon>
    </lineage>
</organism>
<dbReference type="Proteomes" id="UP000326396">
    <property type="component" value="Linkage Group LG19"/>
</dbReference>
<comment type="caution">
    <text evidence="3">The sequence shown here is derived from an EMBL/GenBank/DDBJ whole genome shotgun (WGS) entry which is preliminary data.</text>
</comment>
<gene>
    <name evidence="3" type="ORF">E3N88_20596</name>
</gene>
<keyword evidence="4" id="KW-1185">Reference proteome</keyword>
<accession>A0A5N6NJB2</accession>
<keyword evidence="1" id="KW-0175">Coiled coil</keyword>
<dbReference type="AlphaFoldDB" id="A0A5N6NJB2"/>
<feature type="region of interest" description="Disordered" evidence="2">
    <location>
        <begin position="61"/>
        <end position="81"/>
    </location>
</feature>
<feature type="compositionally biased region" description="Acidic residues" evidence="2">
    <location>
        <begin position="374"/>
        <end position="409"/>
    </location>
</feature>
<feature type="coiled-coil region" evidence="1">
    <location>
        <begin position="101"/>
        <end position="135"/>
    </location>
</feature>
<feature type="region of interest" description="Disordered" evidence="2">
    <location>
        <begin position="331"/>
        <end position="409"/>
    </location>
</feature>
<reference evidence="3 4" key="1">
    <citation type="submission" date="2019-05" db="EMBL/GenBank/DDBJ databases">
        <title>Mikania micrantha, genome provides insights into the molecular mechanism of rapid growth.</title>
        <authorList>
            <person name="Liu B."/>
        </authorList>
    </citation>
    <scope>NUCLEOTIDE SEQUENCE [LARGE SCALE GENOMIC DNA]</scope>
    <source>
        <strain evidence="3">NLD-2019</strain>
        <tissue evidence="3">Leaf</tissue>
    </source>
</reference>
<feature type="compositionally biased region" description="Low complexity" evidence="2">
    <location>
        <begin position="343"/>
        <end position="357"/>
    </location>
</feature>
<evidence type="ECO:0000313" key="4">
    <source>
        <dbReference type="Proteomes" id="UP000326396"/>
    </source>
</evidence>
<dbReference type="EMBL" id="SZYD01000011">
    <property type="protein sequence ID" value="KAD4888523.1"/>
    <property type="molecule type" value="Genomic_DNA"/>
</dbReference>
<evidence type="ECO:0000256" key="1">
    <source>
        <dbReference type="SAM" id="Coils"/>
    </source>
</evidence>
<protein>
    <submittedName>
        <fullName evidence="3">Uncharacterized protein</fullName>
    </submittedName>
</protein>
<sequence length="409" mass="46315">MRRCDHRPLDQPLLRPSILQDLRPLTRRGLYRKRELLRFFWEAIGDQSDRFLLKSAAVGESNNNNPVNSSQGSQGSVEGAGGTTDACHKWISLSHMDTRSSTELKKILEVMEADKKEMAEKMQTMQEQIHELILSQGHGEDSSGSVNKGHQVMATVDGEANQANVSNASDPSRKYAAIRFVPQLLPIRTAPQLHLLLQLAPLRLDHLRPSDSSYDQLQYDADACFFHIMQKDEVDKITKKEPYVVFFDLLDILKKMISTIAKYQKMGTTPPLYLQETLLNVLHNANLLKWEHNHYQGYSWLMGVIDEENGEVVFDGDGDFTWRVVEEASGASEPVYTTRSNAPPQSKGKGPSSSTTPREPPPKKVSYKKIHELIDEEEDDEEIEEEIGESEDEEEDLVLGVDDDYEDSE</sequence>
<evidence type="ECO:0000313" key="3">
    <source>
        <dbReference type="EMBL" id="KAD4888523.1"/>
    </source>
</evidence>